<organism evidence="3 4">
    <name type="scientific">Candidatus Treponema excrementipullorum</name>
    <dbReference type="NCBI Taxonomy" id="2838768"/>
    <lineage>
        <taxon>Bacteria</taxon>
        <taxon>Pseudomonadati</taxon>
        <taxon>Spirochaetota</taxon>
        <taxon>Spirochaetia</taxon>
        <taxon>Spirochaetales</taxon>
        <taxon>Treponemataceae</taxon>
        <taxon>Treponema</taxon>
    </lineage>
</organism>
<dbReference type="AlphaFoldDB" id="A0A9E2L572"/>
<dbReference type="EMBL" id="JAHLFV010000243">
    <property type="protein sequence ID" value="MBU3851023.1"/>
    <property type="molecule type" value="Genomic_DNA"/>
</dbReference>
<evidence type="ECO:0000313" key="4">
    <source>
        <dbReference type="Proteomes" id="UP000823914"/>
    </source>
</evidence>
<feature type="transmembrane region" description="Helical" evidence="1">
    <location>
        <begin position="16"/>
        <end position="35"/>
    </location>
</feature>
<evidence type="ECO:0000313" key="3">
    <source>
        <dbReference type="EMBL" id="MBU3851023.1"/>
    </source>
</evidence>
<accession>A0A9E2L572</accession>
<comment type="caution">
    <text evidence="3">The sequence shown here is derived from an EMBL/GenBank/DDBJ whole genome shotgun (WGS) entry which is preliminary data.</text>
</comment>
<proteinExistence type="predicted"/>
<dbReference type="Pfam" id="PF10107">
    <property type="entry name" value="Endonuc_Holl"/>
    <property type="match status" value="1"/>
</dbReference>
<gene>
    <name evidence="3" type="ORF">IAA16_10685</name>
</gene>
<name>A0A9E2L572_9SPIR</name>
<keyword evidence="1" id="KW-1133">Transmembrane helix</keyword>
<feature type="domain" description="Holliday junction resolvase-related" evidence="2">
    <location>
        <begin position="44"/>
        <end position="138"/>
    </location>
</feature>
<dbReference type="Proteomes" id="UP000823914">
    <property type="component" value="Unassembled WGS sequence"/>
</dbReference>
<keyword evidence="1" id="KW-0472">Membrane</keyword>
<sequence>MLQRILEKFTSENQEVFIFTAVLCLLSGLVGLLIGKVKYGLLLKKQRQDAVKRSKSVLLGQITEQIAPLLPKFPCHVKDVKFLGKPIDFIGFKTTGDSELIEEVLFIEVKTGDSTLSKREESLKKAIEKGKVRYVEYRYKGEVSR</sequence>
<dbReference type="InterPro" id="IPR019287">
    <property type="entry name" value="Hday_junct_resolvase-rel_dom"/>
</dbReference>
<protein>
    <submittedName>
        <fullName evidence="3">Holliday junction resolvase</fullName>
    </submittedName>
</protein>
<keyword evidence="1" id="KW-0812">Transmembrane</keyword>
<reference evidence="3" key="2">
    <citation type="submission" date="2021-04" db="EMBL/GenBank/DDBJ databases">
        <authorList>
            <person name="Gilroy R."/>
        </authorList>
    </citation>
    <scope>NUCLEOTIDE SEQUENCE</scope>
    <source>
        <strain evidence="3">Gambia15-2214</strain>
    </source>
</reference>
<evidence type="ECO:0000256" key="1">
    <source>
        <dbReference type="SAM" id="Phobius"/>
    </source>
</evidence>
<evidence type="ECO:0000259" key="2">
    <source>
        <dbReference type="Pfam" id="PF10107"/>
    </source>
</evidence>
<reference evidence="3" key="1">
    <citation type="journal article" date="2021" name="PeerJ">
        <title>Extensive microbial diversity within the chicken gut microbiome revealed by metagenomics and culture.</title>
        <authorList>
            <person name="Gilroy R."/>
            <person name="Ravi A."/>
            <person name="Getino M."/>
            <person name="Pursley I."/>
            <person name="Horton D.L."/>
            <person name="Alikhan N.F."/>
            <person name="Baker D."/>
            <person name="Gharbi K."/>
            <person name="Hall N."/>
            <person name="Watson M."/>
            <person name="Adriaenssens E.M."/>
            <person name="Foster-Nyarko E."/>
            <person name="Jarju S."/>
            <person name="Secka A."/>
            <person name="Antonio M."/>
            <person name="Oren A."/>
            <person name="Chaudhuri R.R."/>
            <person name="La Ragione R."/>
            <person name="Hildebrand F."/>
            <person name="Pallen M.J."/>
        </authorList>
    </citation>
    <scope>NUCLEOTIDE SEQUENCE</scope>
    <source>
        <strain evidence="3">Gambia15-2214</strain>
    </source>
</reference>